<dbReference type="PRINTS" id="PR00625">
    <property type="entry name" value="JDOMAIN"/>
</dbReference>
<dbReference type="SUPFAM" id="SSF57938">
    <property type="entry name" value="DnaJ/Hsp40 cysteine-rich domain"/>
    <property type="match status" value="1"/>
</dbReference>
<dbReference type="InterPro" id="IPR036869">
    <property type="entry name" value="J_dom_sf"/>
</dbReference>
<dbReference type="InterPro" id="IPR012724">
    <property type="entry name" value="DnaJ"/>
</dbReference>
<dbReference type="InterPro" id="IPR018253">
    <property type="entry name" value="DnaJ_domain_CS"/>
</dbReference>
<dbReference type="OrthoDB" id="9779889at2"/>
<feature type="binding site" evidence="13">
    <location>
        <position position="190"/>
    </location>
    <ligand>
        <name>Zn(2+)</name>
        <dbReference type="ChEBI" id="CHEBI:29105"/>
        <label>2</label>
    </ligand>
</feature>
<keyword evidence="8 13" id="KW-0862">Zinc</keyword>
<dbReference type="NCBIfam" id="TIGR02349">
    <property type="entry name" value="DnaJ_bact"/>
    <property type="match status" value="1"/>
</dbReference>
<dbReference type="InterPro" id="IPR001305">
    <property type="entry name" value="HSP_DnaJ_Cys-rich_dom"/>
</dbReference>
<dbReference type="Pfam" id="PF00226">
    <property type="entry name" value="DnaJ"/>
    <property type="match status" value="1"/>
</dbReference>
<feature type="binding site" evidence="13">
    <location>
        <position position="150"/>
    </location>
    <ligand>
        <name>Zn(2+)</name>
        <dbReference type="ChEBI" id="CHEBI:29105"/>
        <label>1</label>
    </ligand>
</feature>
<comment type="cofactor">
    <cofactor evidence="13">
        <name>Zn(2+)</name>
        <dbReference type="ChEBI" id="CHEBI:29105"/>
    </cofactor>
    <text evidence="13">Binds 2 Zn(2+) ions per monomer.</text>
</comment>
<dbReference type="GO" id="GO:0009408">
    <property type="term" value="P:response to heat"/>
    <property type="evidence" value="ECO:0007669"/>
    <property type="project" value="InterPro"/>
</dbReference>
<evidence type="ECO:0000313" key="18">
    <source>
        <dbReference type="Proteomes" id="UP000242084"/>
    </source>
</evidence>
<organism evidence="17 18">
    <name type="scientific">Mammaliicoccus stepanovicii</name>
    <dbReference type="NCBI Taxonomy" id="643214"/>
    <lineage>
        <taxon>Bacteria</taxon>
        <taxon>Bacillati</taxon>
        <taxon>Bacillota</taxon>
        <taxon>Bacilli</taxon>
        <taxon>Bacillales</taxon>
        <taxon>Staphylococcaceae</taxon>
        <taxon>Mammaliicoccus</taxon>
    </lineage>
</organism>
<accession>A0A239Z667</accession>
<dbReference type="Pfam" id="PF00684">
    <property type="entry name" value="DnaJ_CXXCXGXG"/>
    <property type="match status" value="1"/>
</dbReference>
<keyword evidence="6 13" id="KW-0677">Repeat</keyword>
<comment type="subcellular location">
    <subcellularLocation>
        <location evidence="1 13">Cytoplasm</location>
    </subcellularLocation>
</comment>
<feature type="repeat" description="CXXCXGXG motif" evidence="13">
    <location>
        <begin position="164"/>
        <end position="171"/>
    </location>
</feature>
<dbReference type="PROSITE" id="PS50076">
    <property type="entry name" value="DNAJ_2"/>
    <property type="match status" value="1"/>
</dbReference>
<dbReference type="CDD" id="cd10719">
    <property type="entry name" value="DnaJ_zf"/>
    <property type="match status" value="1"/>
</dbReference>
<keyword evidence="10 13" id="KW-0143">Chaperone</keyword>
<dbReference type="GO" id="GO:0008270">
    <property type="term" value="F:zinc ion binding"/>
    <property type="evidence" value="ECO:0007669"/>
    <property type="project" value="UniProtKB-UniRule"/>
</dbReference>
<dbReference type="CDD" id="cd06257">
    <property type="entry name" value="DnaJ"/>
    <property type="match status" value="1"/>
</dbReference>
<evidence type="ECO:0000256" key="4">
    <source>
        <dbReference type="ARBA" id="ARBA00022705"/>
    </source>
</evidence>
<dbReference type="FunFam" id="2.10.230.10:FF:000002">
    <property type="entry name" value="Molecular chaperone DnaJ"/>
    <property type="match status" value="1"/>
</dbReference>
<evidence type="ECO:0000256" key="13">
    <source>
        <dbReference type="HAMAP-Rule" id="MF_01152"/>
    </source>
</evidence>
<evidence type="ECO:0000256" key="9">
    <source>
        <dbReference type="ARBA" id="ARBA00023016"/>
    </source>
</evidence>
<dbReference type="AlphaFoldDB" id="A0A239Z667"/>
<comment type="domain">
    <text evidence="13">The J domain is necessary and sufficient to stimulate DnaK ATPase activity. Zinc center 1 plays an important role in the autonomous, DnaK-independent chaperone activity of DnaJ. Zinc center 2 is essential for interaction with DnaK and for DnaJ activity.</text>
</comment>
<feature type="binding site" evidence="13">
    <location>
        <position position="204"/>
    </location>
    <ligand>
        <name>Zn(2+)</name>
        <dbReference type="ChEBI" id="CHEBI:29105"/>
        <label>1</label>
    </ligand>
</feature>
<keyword evidence="5 13" id="KW-0479">Metal-binding</keyword>
<comment type="similarity">
    <text evidence="11 13">Belongs to the DnaJ family.</text>
</comment>
<dbReference type="InterPro" id="IPR008971">
    <property type="entry name" value="HSP40/DnaJ_pept-bd"/>
</dbReference>
<dbReference type="GO" id="GO:0031072">
    <property type="term" value="F:heat shock protein binding"/>
    <property type="evidence" value="ECO:0007669"/>
    <property type="project" value="InterPro"/>
</dbReference>
<dbReference type="EMBL" id="LT906462">
    <property type="protein sequence ID" value="SNV66058.1"/>
    <property type="molecule type" value="Genomic_DNA"/>
</dbReference>
<evidence type="ECO:0000259" key="15">
    <source>
        <dbReference type="PROSITE" id="PS50076"/>
    </source>
</evidence>
<keyword evidence="3 13" id="KW-0963">Cytoplasm</keyword>
<evidence type="ECO:0000256" key="7">
    <source>
        <dbReference type="ARBA" id="ARBA00022771"/>
    </source>
</evidence>
<dbReference type="PANTHER" id="PTHR43096:SF48">
    <property type="entry name" value="CHAPERONE PROTEIN DNAJ"/>
    <property type="match status" value="1"/>
</dbReference>
<dbReference type="Gene3D" id="2.10.230.10">
    <property type="entry name" value="Heat shock protein DnaJ, cysteine-rich domain"/>
    <property type="match status" value="1"/>
</dbReference>
<dbReference type="NCBIfam" id="NF010873">
    <property type="entry name" value="PRK14280.1"/>
    <property type="match status" value="1"/>
</dbReference>
<feature type="binding site" evidence="13">
    <location>
        <position position="164"/>
    </location>
    <ligand>
        <name>Zn(2+)</name>
        <dbReference type="ChEBI" id="CHEBI:29105"/>
        <label>2</label>
    </ligand>
</feature>
<evidence type="ECO:0000256" key="5">
    <source>
        <dbReference type="ARBA" id="ARBA00022723"/>
    </source>
</evidence>
<dbReference type="SUPFAM" id="SSF49493">
    <property type="entry name" value="HSP40/DnaJ peptide-binding domain"/>
    <property type="match status" value="2"/>
</dbReference>
<dbReference type="InterPro" id="IPR001623">
    <property type="entry name" value="DnaJ_domain"/>
</dbReference>
<evidence type="ECO:0000256" key="2">
    <source>
        <dbReference type="ARBA" id="ARBA00011738"/>
    </source>
</evidence>
<evidence type="ECO:0000256" key="1">
    <source>
        <dbReference type="ARBA" id="ARBA00004496"/>
    </source>
</evidence>
<feature type="repeat" description="CXXCXGXG motif" evidence="13">
    <location>
        <begin position="147"/>
        <end position="154"/>
    </location>
</feature>
<evidence type="ECO:0000256" key="12">
    <source>
        <dbReference type="ARBA" id="ARBA00067609"/>
    </source>
</evidence>
<dbReference type="InterPro" id="IPR036410">
    <property type="entry name" value="HSP_DnaJ_Cys-rich_dom_sf"/>
</dbReference>
<evidence type="ECO:0000256" key="8">
    <source>
        <dbReference type="ARBA" id="ARBA00022833"/>
    </source>
</evidence>
<dbReference type="NCBIfam" id="NF010869">
    <property type="entry name" value="PRK14276.1"/>
    <property type="match status" value="1"/>
</dbReference>
<dbReference type="GO" id="GO:0042026">
    <property type="term" value="P:protein refolding"/>
    <property type="evidence" value="ECO:0007669"/>
    <property type="project" value="TreeGrafter"/>
</dbReference>
<keyword evidence="4 13" id="KW-0235">DNA replication</keyword>
<dbReference type="FunFam" id="2.60.260.20:FF:000004">
    <property type="entry name" value="Molecular chaperone DnaJ"/>
    <property type="match status" value="1"/>
</dbReference>
<dbReference type="Gene3D" id="1.10.287.110">
    <property type="entry name" value="DnaJ domain"/>
    <property type="match status" value="1"/>
</dbReference>
<protein>
    <recommendedName>
        <fullName evidence="12 13">Chaperone protein DnaJ</fullName>
    </recommendedName>
</protein>
<reference evidence="17 18" key="1">
    <citation type="submission" date="2017-06" db="EMBL/GenBank/DDBJ databases">
        <authorList>
            <consortium name="Pathogen Informatics"/>
        </authorList>
    </citation>
    <scope>NUCLEOTIDE SEQUENCE [LARGE SCALE GENOMIC DNA]</scope>
    <source>
        <strain evidence="17 18">NCTC13839</strain>
    </source>
</reference>
<sequence length="377" mass="41300">MAKRDYYEVLGISKDASKDEIKKAYRKLSKKYHPDINKEEGADAKFKEISEAYEVLSDENKRAQYDRFGHSGPQQGFGGSQGFGGQDFSGFGGFEDIFGSFFGGGGGRRDPNAPRQGDDLQYSMTLTFEEAVFGTEKDITVRKDVECDTCHGNGAKPGTKKKTCSYCNGQGHVTVEQNTILGRMQTQKVCPECEGSGQVFEEKCVDCHGKGTQNKKVTIKVKVPAGVDNDQQIRLSGKGGPGVNGGPAGDLYVVFRVKPDSKFKRDGDDIFYELNLSFPQAALGDEVTVPTLNGNVALTVPAGTQTGKQFRLREKGVQNVHGYGKGDYFVTVKVVTPDKLTERQEDLLREFAEIGGESITEQPSSLKDRAKKFFKGE</sequence>
<name>A0A239Z667_9STAP</name>
<feature type="domain" description="CR-type" evidence="16">
    <location>
        <begin position="134"/>
        <end position="216"/>
    </location>
</feature>
<dbReference type="PANTHER" id="PTHR43096">
    <property type="entry name" value="DNAJ HOMOLOG 1, MITOCHONDRIAL-RELATED"/>
    <property type="match status" value="1"/>
</dbReference>
<evidence type="ECO:0000313" key="17">
    <source>
        <dbReference type="EMBL" id="SNV66058.1"/>
    </source>
</evidence>
<keyword evidence="7 13" id="KW-0863">Zinc-finger</keyword>
<dbReference type="NCBIfam" id="NF008035">
    <property type="entry name" value="PRK10767.1"/>
    <property type="match status" value="1"/>
</dbReference>
<dbReference type="SMART" id="SM00271">
    <property type="entry name" value="DnaJ"/>
    <property type="match status" value="1"/>
</dbReference>
<keyword evidence="18" id="KW-1185">Reference proteome</keyword>
<dbReference type="Gene3D" id="2.60.260.20">
    <property type="entry name" value="Urease metallochaperone UreE, N-terminal domain"/>
    <property type="match status" value="2"/>
</dbReference>
<feature type="binding site" evidence="13">
    <location>
        <position position="147"/>
    </location>
    <ligand>
        <name>Zn(2+)</name>
        <dbReference type="ChEBI" id="CHEBI:29105"/>
        <label>1</label>
    </ligand>
</feature>
<comment type="function">
    <text evidence="13">Participates actively in the response to hyperosmotic and heat shock by preventing the aggregation of stress-denatured proteins and by disaggregating proteins, also in an autonomous, DnaK-independent fashion. Unfolded proteins bind initially to DnaJ; upon interaction with the DnaJ-bound protein, DnaK hydrolyzes its bound ATP, resulting in the formation of a stable complex. GrpE releases ADP from DnaK; ATP binding to DnaK triggers the release of the substrate protein, thus completing the reaction cycle. Several rounds of ATP-dependent interactions between DnaJ, DnaK and GrpE are required for fully efficient folding. Also involved, together with DnaK and GrpE, in the DNA replication of plasmids through activation of initiation proteins.</text>
</comment>
<evidence type="ECO:0000259" key="16">
    <source>
        <dbReference type="PROSITE" id="PS51188"/>
    </source>
</evidence>
<dbReference type="SUPFAM" id="SSF46565">
    <property type="entry name" value="Chaperone J-domain"/>
    <property type="match status" value="1"/>
</dbReference>
<dbReference type="PROSITE" id="PS00636">
    <property type="entry name" value="DNAJ_1"/>
    <property type="match status" value="1"/>
</dbReference>
<dbReference type="GO" id="GO:0005737">
    <property type="term" value="C:cytoplasm"/>
    <property type="evidence" value="ECO:0007669"/>
    <property type="project" value="UniProtKB-SubCell"/>
</dbReference>
<feature type="binding site" evidence="13">
    <location>
        <position position="193"/>
    </location>
    <ligand>
        <name>Zn(2+)</name>
        <dbReference type="ChEBI" id="CHEBI:29105"/>
        <label>2</label>
    </ligand>
</feature>
<evidence type="ECO:0000256" key="10">
    <source>
        <dbReference type="ARBA" id="ARBA00023186"/>
    </source>
</evidence>
<evidence type="ECO:0000256" key="6">
    <source>
        <dbReference type="ARBA" id="ARBA00022737"/>
    </source>
</evidence>
<comment type="subunit">
    <text evidence="2 13">Homodimer.</text>
</comment>
<feature type="repeat" description="CXXCXGXG motif" evidence="13">
    <location>
        <begin position="190"/>
        <end position="197"/>
    </location>
</feature>
<feature type="binding site" evidence="13">
    <location>
        <position position="207"/>
    </location>
    <ligand>
        <name>Zn(2+)</name>
        <dbReference type="ChEBI" id="CHEBI:29105"/>
        <label>1</label>
    </ligand>
</feature>
<dbReference type="GO" id="GO:0005524">
    <property type="term" value="F:ATP binding"/>
    <property type="evidence" value="ECO:0007669"/>
    <property type="project" value="InterPro"/>
</dbReference>
<proteinExistence type="inferred from homology"/>
<evidence type="ECO:0000256" key="11">
    <source>
        <dbReference type="ARBA" id="ARBA00061004"/>
    </source>
</evidence>
<dbReference type="RefSeq" id="WP_095087715.1">
    <property type="nucleotide sequence ID" value="NZ_BMDM01000002.1"/>
</dbReference>
<keyword evidence="9 13" id="KW-0346">Stress response</keyword>
<dbReference type="CDD" id="cd10747">
    <property type="entry name" value="DnaJ_C"/>
    <property type="match status" value="1"/>
</dbReference>
<dbReference type="PROSITE" id="PS51188">
    <property type="entry name" value="ZF_CR"/>
    <property type="match status" value="1"/>
</dbReference>
<dbReference type="FunFam" id="1.10.287.110:FF:000031">
    <property type="entry name" value="Molecular chaperone DnaJ"/>
    <property type="match status" value="1"/>
</dbReference>
<evidence type="ECO:0000256" key="3">
    <source>
        <dbReference type="ARBA" id="ARBA00022490"/>
    </source>
</evidence>
<dbReference type="Pfam" id="PF01556">
    <property type="entry name" value="DnaJ_C"/>
    <property type="match status" value="1"/>
</dbReference>
<dbReference type="GO" id="GO:0006260">
    <property type="term" value="P:DNA replication"/>
    <property type="evidence" value="ECO:0007669"/>
    <property type="project" value="UniProtKB-KW"/>
</dbReference>
<dbReference type="InterPro" id="IPR002939">
    <property type="entry name" value="DnaJ_C"/>
</dbReference>
<dbReference type="GO" id="GO:0051082">
    <property type="term" value="F:unfolded protein binding"/>
    <property type="evidence" value="ECO:0007669"/>
    <property type="project" value="UniProtKB-UniRule"/>
</dbReference>
<gene>
    <name evidence="13 17" type="primary">dnaJ</name>
    <name evidence="17" type="ORF">SAMEA4384403_01181</name>
</gene>
<dbReference type="KEGG" id="sste:SAMEA4384403_1181"/>
<dbReference type="Proteomes" id="UP000242084">
    <property type="component" value="Chromosome 1"/>
</dbReference>
<feature type="domain" description="J" evidence="15">
    <location>
        <begin position="5"/>
        <end position="69"/>
    </location>
</feature>
<evidence type="ECO:0000256" key="14">
    <source>
        <dbReference type="PROSITE-ProRule" id="PRU00546"/>
    </source>
</evidence>
<feature type="zinc finger region" description="CR-type" evidence="14">
    <location>
        <begin position="134"/>
        <end position="216"/>
    </location>
</feature>
<feature type="binding site" evidence="13">
    <location>
        <position position="167"/>
    </location>
    <ligand>
        <name>Zn(2+)</name>
        <dbReference type="ChEBI" id="CHEBI:29105"/>
        <label>2</label>
    </ligand>
</feature>
<dbReference type="HAMAP" id="MF_01152">
    <property type="entry name" value="DnaJ"/>
    <property type="match status" value="1"/>
</dbReference>
<feature type="repeat" description="CXXCXGXG motif" evidence="13">
    <location>
        <begin position="204"/>
        <end position="211"/>
    </location>
</feature>